<evidence type="ECO:0000256" key="1">
    <source>
        <dbReference type="SAM" id="MobiDB-lite"/>
    </source>
</evidence>
<feature type="region of interest" description="Disordered" evidence="1">
    <location>
        <begin position="1"/>
        <end position="101"/>
    </location>
</feature>
<evidence type="ECO:0000313" key="2">
    <source>
        <dbReference type="EMBL" id="KAF5217245.1"/>
    </source>
</evidence>
<dbReference type="VEuPathDB" id="TriTrypDB:ECC02_009885"/>
<reference evidence="2 3" key="1">
    <citation type="journal article" date="2019" name="Genome Biol. Evol.">
        <title>Nanopore Sequencing Significantly Improves Genome Assembly of the Protozoan Parasite Trypanosoma cruzi.</title>
        <authorList>
            <person name="Diaz-Viraque F."/>
            <person name="Pita S."/>
            <person name="Greif G."/>
            <person name="de Souza R.C.M."/>
            <person name="Iraola G."/>
            <person name="Robello C."/>
        </authorList>
    </citation>
    <scope>NUCLEOTIDE SEQUENCE [LARGE SCALE GENOMIC DNA]</scope>
    <source>
        <strain evidence="2 3">Berenice</strain>
    </source>
</reference>
<accession>A0A7J6XSN3</accession>
<organism evidence="2 3">
    <name type="scientific">Trypanosoma cruzi</name>
    <dbReference type="NCBI Taxonomy" id="5693"/>
    <lineage>
        <taxon>Eukaryota</taxon>
        <taxon>Discoba</taxon>
        <taxon>Euglenozoa</taxon>
        <taxon>Kinetoplastea</taxon>
        <taxon>Metakinetoplastina</taxon>
        <taxon>Trypanosomatida</taxon>
        <taxon>Trypanosomatidae</taxon>
        <taxon>Trypanosoma</taxon>
        <taxon>Schizotrypanum</taxon>
    </lineage>
</organism>
<dbReference type="Proteomes" id="UP000583944">
    <property type="component" value="Unassembled WGS sequence"/>
</dbReference>
<gene>
    <name evidence="2" type="ORF">ECC02_009885</name>
</gene>
<dbReference type="EMBL" id="JABDHM010000145">
    <property type="protein sequence ID" value="KAF5217245.1"/>
    <property type="molecule type" value="Genomic_DNA"/>
</dbReference>
<evidence type="ECO:0000313" key="3">
    <source>
        <dbReference type="Proteomes" id="UP000583944"/>
    </source>
</evidence>
<feature type="compositionally biased region" description="Polar residues" evidence="1">
    <location>
        <begin position="12"/>
        <end position="26"/>
    </location>
</feature>
<dbReference type="AlphaFoldDB" id="A0A7J6XSN3"/>
<protein>
    <submittedName>
        <fullName evidence="2">Uncharacterized protein</fullName>
    </submittedName>
</protein>
<comment type="caution">
    <text evidence="2">The sequence shown here is derived from an EMBL/GenBank/DDBJ whole genome shotgun (WGS) entry which is preliminary data.</text>
</comment>
<name>A0A7J6XSN3_TRYCR</name>
<sequence length="215" mass="23894">MSSEHHSDTPQHAKQKYSSPQCTSPHNHIVHAPRTAAAHTRSNKCSSDQCYPRAAVGSKQKRRAAKPQKSATTGRNSAERSHSNEFSPHALNLPPSPQKLQKIENKAPSNKFFAQNQKKPQCLMLSSQSVDDAWMRMVTNRSSQTTLHTRDASCALRHASLTITRDAHAPSVRNKSSRNEGHVRLTARHLSTNHVAEIINNSTRSAKRSRVKSTN</sequence>
<feature type="compositionally biased region" description="Basic and acidic residues" evidence="1">
    <location>
        <begin position="1"/>
        <end position="11"/>
    </location>
</feature>
<proteinExistence type="predicted"/>